<keyword evidence="2" id="KW-0472">Membrane</keyword>
<dbReference type="Pfam" id="PF10708">
    <property type="entry name" value="DUF2510"/>
    <property type="match status" value="1"/>
</dbReference>
<sequence>MAQPGWYPDPDRTPGRYRWFDGNRWTAQTTRDPRSAGSPGAAPIRRRPPWLPIGIAALVLAVVVAAVALWPRGEDDQAGDPEPTSTVSSYDDGRTTPPTASPTPSPSVSATARPVACDEASPDQEPAPPADGRVHGGPLSFGRLPAPWEAPVATSRVPYSRDSEVQVLVLPEKYPWQASVQVGVATFDPYPGGDQATAAMLQCVLTSDFYTGVIVRVAEDTARATSVDGRAATQRDVLLTFRHPLLRTRGSRLRFVVVDSSPRTYFFSAVPMERSDLLGQVDQATRSLTVG</sequence>
<protein>
    <recommendedName>
        <fullName evidence="3">DUF2510 domain-containing protein</fullName>
    </recommendedName>
</protein>
<gene>
    <name evidence="4" type="ORF">FHX74_002060</name>
</gene>
<feature type="compositionally biased region" description="Basic and acidic residues" evidence="1">
    <location>
        <begin position="9"/>
        <end position="21"/>
    </location>
</feature>
<feature type="transmembrane region" description="Helical" evidence="2">
    <location>
        <begin position="50"/>
        <end position="70"/>
    </location>
</feature>
<feature type="domain" description="DUF2510" evidence="3">
    <location>
        <begin position="4"/>
        <end position="34"/>
    </location>
</feature>
<feature type="region of interest" description="Disordered" evidence="1">
    <location>
        <begin position="1"/>
        <end position="47"/>
    </location>
</feature>
<organism evidence="4 5">
    <name type="scientific">Microlunatus kandeliicorticis</name>
    <dbReference type="NCBI Taxonomy" id="1759536"/>
    <lineage>
        <taxon>Bacteria</taxon>
        <taxon>Bacillati</taxon>
        <taxon>Actinomycetota</taxon>
        <taxon>Actinomycetes</taxon>
        <taxon>Propionibacteriales</taxon>
        <taxon>Propionibacteriaceae</taxon>
        <taxon>Microlunatus</taxon>
    </lineage>
</organism>
<name>A0A7W3ISI0_9ACTN</name>
<evidence type="ECO:0000256" key="2">
    <source>
        <dbReference type="SAM" id="Phobius"/>
    </source>
</evidence>
<keyword evidence="5" id="KW-1185">Reference proteome</keyword>
<feature type="region of interest" description="Disordered" evidence="1">
    <location>
        <begin position="73"/>
        <end position="139"/>
    </location>
</feature>
<accession>A0A7W3ISI0</accession>
<dbReference type="RefSeq" id="WP_182560018.1">
    <property type="nucleotide sequence ID" value="NZ_JACGWT010000003.1"/>
</dbReference>
<dbReference type="InterPro" id="IPR018929">
    <property type="entry name" value="DUF2510"/>
</dbReference>
<reference evidence="4 5" key="1">
    <citation type="submission" date="2020-07" db="EMBL/GenBank/DDBJ databases">
        <title>Sequencing the genomes of 1000 actinobacteria strains.</title>
        <authorList>
            <person name="Klenk H.-P."/>
        </authorList>
    </citation>
    <scope>NUCLEOTIDE SEQUENCE [LARGE SCALE GENOMIC DNA]</scope>
    <source>
        <strain evidence="4 5">DSM 100723</strain>
    </source>
</reference>
<feature type="compositionally biased region" description="Low complexity" evidence="1">
    <location>
        <begin position="106"/>
        <end position="115"/>
    </location>
</feature>
<proteinExistence type="predicted"/>
<evidence type="ECO:0000256" key="1">
    <source>
        <dbReference type="SAM" id="MobiDB-lite"/>
    </source>
</evidence>
<evidence type="ECO:0000313" key="5">
    <source>
        <dbReference type="Proteomes" id="UP000523079"/>
    </source>
</evidence>
<keyword evidence="2" id="KW-0812">Transmembrane</keyword>
<dbReference type="Proteomes" id="UP000523079">
    <property type="component" value="Unassembled WGS sequence"/>
</dbReference>
<dbReference type="EMBL" id="JACGWT010000003">
    <property type="protein sequence ID" value="MBA8794441.1"/>
    <property type="molecule type" value="Genomic_DNA"/>
</dbReference>
<keyword evidence="2" id="KW-1133">Transmembrane helix</keyword>
<dbReference type="AlphaFoldDB" id="A0A7W3ISI0"/>
<evidence type="ECO:0000259" key="3">
    <source>
        <dbReference type="Pfam" id="PF10708"/>
    </source>
</evidence>
<evidence type="ECO:0000313" key="4">
    <source>
        <dbReference type="EMBL" id="MBA8794441.1"/>
    </source>
</evidence>
<comment type="caution">
    <text evidence="4">The sequence shown here is derived from an EMBL/GenBank/DDBJ whole genome shotgun (WGS) entry which is preliminary data.</text>
</comment>